<reference evidence="2" key="1">
    <citation type="submission" date="2016-10" db="EMBL/GenBank/DDBJ databases">
        <authorList>
            <person name="Varghese N."/>
            <person name="Submissions S."/>
        </authorList>
    </citation>
    <scope>NUCLEOTIDE SEQUENCE [LARGE SCALE GENOMIC DNA]</scope>
    <source>
        <strain evidence="2">IBRC-M 10761</strain>
    </source>
</reference>
<evidence type="ECO:0000313" key="2">
    <source>
        <dbReference type="Proteomes" id="UP000199403"/>
    </source>
</evidence>
<dbReference type="OrthoDB" id="840127at2"/>
<dbReference type="RefSeq" id="WP_092170039.1">
    <property type="nucleotide sequence ID" value="NZ_FNZH01000001.1"/>
</dbReference>
<dbReference type="AlphaFoldDB" id="A0A1H6UXQ9"/>
<proteinExistence type="predicted"/>
<accession>A0A1H6UXQ9</accession>
<evidence type="ECO:0000313" key="1">
    <source>
        <dbReference type="EMBL" id="SEI94397.1"/>
    </source>
</evidence>
<dbReference type="Proteomes" id="UP000199403">
    <property type="component" value="Unassembled WGS sequence"/>
</dbReference>
<dbReference type="EMBL" id="FNZH01000001">
    <property type="protein sequence ID" value="SEI94397.1"/>
    <property type="molecule type" value="Genomic_DNA"/>
</dbReference>
<protein>
    <submittedName>
        <fullName evidence="1">Uncharacterized protein</fullName>
    </submittedName>
</protein>
<organism evidence="1 2">
    <name type="scientific">Cyclobacterium xiamenense</name>
    <dbReference type="NCBI Taxonomy" id="1297121"/>
    <lineage>
        <taxon>Bacteria</taxon>
        <taxon>Pseudomonadati</taxon>
        <taxon>Bacteroidota</taxon>
        <taxon>Cytophagia</taxon>
        <taxon>Cytophagales</taxon>
        <taxon>Cyclobacteriaceae</taxon>
        <taxon>Cyclobacterium</taxon>
    </lineage>
</organism>
<keyword evidence="2" id="KW-1185">Reference proteome</keyword>
<gene>
    <name evidence="1" type="ORF">SAMN05192553_101954</name>
</gene>
<sequence>MKVTLDIKDSKAAAFLNFVKSLDFIRIQDPEDFEEPNKQEVLENIRQGMKEVKLHQEGKVKLHSARDFLDEL</sequence>
<name>A0A1H6UXQ9_9BACT</name>